<evidence type="ECO:0000259" key="13">
    <source>
        <dbReference type="Pfam" id="PF00899"/>
    </source>
</evidence>
<reference evidence="14 15" key="1">
    <citation type="submission" date="2014-05" db="EMBL/GenBank/DDBJ databases">
        <title>Genome Sequence of Flavobacterium sp. EM1321.</title>
        <authorList>
            <person name="Shin S.-K."/>
            <person name="Yi H."/>
        </authorList>
    </citation>
    <scope>NUCLEOTIDE SEQUENCE [LARGE SCALE GENOMIC DNA]</scope>
    <source>
        <strain evidence="14 15">EM1321</strain>
    </source>
</reference>
<evidence type="ECO:0000256" key="9">
    <source>
        <dbReference type="ARBA" id="ARBA00073635"/>
    </source>
</evidence>
<dbReference type="OrthoDB" id="9804286at2"/>
<evidence type="ECO:0000256" key="6">
    <source>
        <dbReference type="ARBA" id="ARBA00055169"/>
    </source>
</evidence>
<feature type="domain" description="THIF-type NAD/FAD binding fold" evidence="13">
    <location>
        <begin position="10"/>
        <end position="232"/>
    </location>
</feature>
<dbReference type="PANTHER" id="PTHR10953">
    <property type="entry name" value="UBIQUITIN-ACTIVATING ENZYME E1"/>
    <property type="match status" value="1"/>
</dbReference>
<dbReference type="PATRIC" id="fig|1492738.3.peg.284"/>
<dbReference type="InterPro" id="IPR045886">
    <property type="entry name" value="ThiF/MoeB/HesA"/>
</dbReference>
<dbReference type="GO" id="GO:0005829">
    <property type="term" value="C:cytosol"/>
    <property type="evidence" value="ECO:0007669"/>
    <property type="project" value="TreeGrafter"/>
</dbReference>
<dbReference type="PANTHER" id="PTHR10953:SF102">
    <property type="entry name" value="ADENYLYLTRANSFERASE AND SULFURTRANSFERASE MOCS3"/>
    <property type="match status" value="1"/>
</dbReference>
<gene>
    <name evidence="14" type="ORF">FEM21_02900</name>
</gene>
<dbReference type="GO" id="GO:0004792">
    <property type="term" value="F:thiosulfate-cyanide sulfurtransferase activity"/>
    <property type="evidence" value="ECO:0007669"/>
    <property type="project" value="TreeGrafter"/>
</dbReference>
<dbReference type="InterPro" id="IPR000594">
    <property type="entry name" value="ThiF_NAD_FAD-bd"/>
</dbReference>
<accession>A0A066WRV6</accession>
<dbReference type="Pfam" id="PF00899">
    <property type="entry name" value="ThiF"/>
    <property type="match status" value="1"/>
</dbReference>
<evidence type="ECO:0000256" key="8">
    <source>
        <dbReference type="ARBA" id="ARBA00066884"/>
    </source>
</evidence>
<comment type="similarity">
    <text evidence="1">Belongs to the HesA/MoeB/ThiF family.</text>
</comment>
<name>A0A066WRV6_9FLAO</name>
<evidence type="ECO:0000313" key="15">
    <source>
        <dbReference type="Proteomes" id="UP000027064"/>
    </source>
</evidence>
<dbReference type="eggNOG" id="COG0476">
    <property type="taxonomic scope" value="Bacteria"/>
</dbReference>
<evidence type="ECO:0000256" key="10">
    <source>
        <dbReference type="ARBA" id="ARBA00075110"/>
    </source>
</evidence>
<keyword evidence="4" id="KW-0067">ATP-binding</keyword>
<evidence type="ECO:0000256" key="11">
    <source>
        <dbReference type="ARBA" id="ARBA00075328"/>
    </source>
</evidence>
<comment type="catalytic activity">
    <reaction evidence="5">
        <text>[molybdopterin-synthase sulfur-carrier protein]-C-terminal Gly-Gly + ATP + H(+) = [molybdopterin-synthase sulfur-carrier protein]-C-terminal Gly-Gly-AMP + diphosphate</text>
        <dbReference type="Rhea" id="RHEA:43616"/>
        <dbReference type="Rhea" id="RHEA-COMP:12159"/>
        <dbReference type="Rhea" id="RHEA-COMP:12202"/>
        <dbReference type="ChEBI" id="CHEBI:15378"/>
        <dbReference type="ChEBI" id="CHEBI:30616"/>
        <dbReference type="ChEBI" id="CHEBI:33019"/>
        <dbReference type="ChEBI" id="CHEBI:90618"/>
        <dbReference type="ChEBI" id="CHEBI:90778"/>
        <dbReference type="EC" id="2.7.7.80"/>
    </reaction>
</comment>
<evidence type="ECO:0000256" key="5">
    <source>
        <dbReference type="ARBA" id="ARBA00052218"/>
    </source>
</evidence>
<dbReference type="Proteomes" id="UP000027064">
    <property type="component" value="Unassembled WGS sequence"/>
</dbReference>
<dbReference type="CDD" id="cd00757">
    <property type="entry name" value="ThiF_MoeB_HesA_family"/>
    <property type="match status" value="1"/>
</dbReference>
<dbReference type="AlphaFoldDB" id="A0A066WRV6"/>
<dbReference type="GO" id="GO:0005524">
    <property type="term" value="F:ATP binding"/>
    <property type="evidence" value="ECO:0007669"/>
    <property type="project" value="UniProtKB-KW"/>
</dbReference>
<keyword evidence="2" id="KW-0808">Transferase</keyword>
<protein>
    <recommendedName>
        <fullName evidence="9">Molybdopterin-synthase adenylyltransferase</fullName>
        <ecNumber evidence="8">2.7.7.80</ecNumber>
    </recommendedName>
    <alternativeName>
        <fullName evidence="12">MoaD protein adenylase</fullName>
    </alternativeName>
    <alternativeName>
        <fullName evidence="10">Molybdopterin-converting factor subunit 1 adenylase</fullName>
    </alternativeName>
    <alternativeName>
        <fullName evidence="11">Sulfur carrier protein MoaD adenylyltransferase</fullName>
    </alternativeName>
</protein>
<dbReference type="GO" id="GO:0008641">
    <property type="term" value="F:ubiquitin-like modifier activating enzyme activity"/>
    <property type="evidence" value="ECO:0007669"/>
    <property type="project" value="InterPro"/>
</dbReference>
<keyword evidence="3" id="KW-0547">Nucleotide-binding</keyword>
<sequence length="236" mass="25980">MSVIQDFLRYNRQVILPEIGEEGQAKLKNAKVLVIGAGGLGCPILQYIATAGVGTIGIVDFDKIEIHNLHRQILYTEDQIGLSKALTAKTTIEKLNPLIQVLAFEEKLTSENASRIITDFDIIVDGCDNFTTRYLVNDTCVTLGKPLVYGSILGFEGQLAVFNHQGSKNLRDLFPQPPNPKDVPNCSFNGVLGTLPGMIGTMMAHETLKLIMGLPGLKNELVLYKTLDWSFTKLNF</sequence>
<dbReference type="RefSeq" id="WP_035656914.1">
    <property type="nucleotide sequence ID" value="NZ_JNCA01000001.1"/>
</dbReference>
<evidence type="ECO:0000313" key="14">
    <source>
        <dbReference type="EMBL" id="KDN56787.1"/>
    </source>
</evidence>
<evidence type="ECO:0000256" key="7">
    <source>
        <dbReference type="ARBA" id="ARBA00063809"/>
    </source>
</evidence>
<evidence type="ECO:0000256" key="3">
    <source>
        <dbReference type="ARBA" id="ARBA00022741"/>
    </source>
</evidence>
<proteinExistence type="inferred from homology"/>
<evidence type="ECO:0000256" key="2">
    <source>
        <dbReference type="ARBA" id="ARBA00022679"/>
    </source>
</evidence>
<dbReference type="GO" id="GO:0008146">
    <property type="term" value="F:sulfotransferase activity"/>
    <property type="evidence" value="ECO:0007669"/>
    <property type="project" value="TreeGrafter"/>
</dbReference>
<comment type="function">
    <text evidence="6">Catalyzes the adenylation by ATP of the carboxyl group of the C-terminal glycine of sulfur carrier protein MoaD.</text>
</comment>
<keyword evidence="15" id="KW-1185">Reference proteome</keyword>
<dbReference type="FunFam" id="3.40.50.720:FF:000033">
    <property type="entry name" value="Adenylyltransferase and sulfurtransferase MOCS3"/>
    <property type="match status" value="1"/>
</dbReference>
<dbReference type="GO" id="GO:0061605">
    <property type="term" value="F:molybdopterin-synthase adenylyltransferase activity"/>
    <property type="evidence" value="ECO:0007669"/>
    <property type="project" value="UniProtKB-EC"/>
</dbReference>
<organism evidence="14 15">
    <name type="scientific">Flavobacterium seoulense</name>
    <dbReference type="NCBI Taxonomy" id="1492738"/>
    <lineage>
        <taxon>Bacteria</taxon>
        <taxon>Pseudomonadati</taxon>
        <taxon>Bacteroidota</taxon>
        <taxon>Flavobacteriia</taxon>
        <taxon>Flavobacteriales</taxon>
        <taxon>Flavobacteriaceae</taxon>
        <taxon>Flavobacterium</taxon>
    </lineage>
</organism>
<dbReference type="InterPro" id="IPR035985">
    <property type="entry name" value="Ubiquitin-activating_enz"/>
</dbReference>
<dbReference type="STRING" id="1492738.FEM21_02900"/>
<dbReference type="SUPFAM" id="SSF69572">
    <property type="entry name" value="Activating enzymes of the ubiquitin-like proteins"/>
    <property type="match status" value="1"/>
</dbReference>
<comment type="subunit">
    <text evidence="7">Homodimer. Forms a stable heterotetrameric complex of 2 MoeB and 2 MoaD during adenylation of MoaD.</text>
</comment>
<evidence type="ECO:0000256" key="1">
    <source>
        <dbReference type="ARBA" id="ARBA00009919"/>
    </source>
</evidence>
<evidence type="ECO:0000256" key="4">
    <source>
        <dbReference type="ARBA" id="ARBA00022840"/>
    </source>
</evidence>
<dbReference type="EC" id="2.7.7.80" evidence="8"/>
<evidence type="ECO:0000256" key="12">
    <source>
        <dbReference type="ARBA" id="ARBA00078531"/>
    </source>
</evidence>
<dbReference type="EMBL" id="JNCA01000001">
    <property type="protein sequence ID" value="KDN56787.1"/>
    <property type="molecule type" value="Genomic_DNA"/>
</dbReference>
<comment type="caution">
    <text evidence="14">The sequence shown here is derived from an EMBL/GenBank/DDBJ whole genome shotgun (WGS) entry which is preliminary data.</text>
</comment>
<dbReference type="Gene3D" id="3.40.50.720">
    <property type="entry name" value="NAD(P)-binding Rossmann-like Domain"/>
    <property type="match status" value="1"/>
</dbReference>